<gene>
    <name evidence="4" type="ORF">M407DRAFT_51618</name>
</gene>
<dbReference type="InterPro" id="IPR027806">
    <property type="entry name" value="HARBI1_dom"/>
</dbReference>
<comment type="cofactor">
    <cofactor evidence="1">
        <name>a divalent metal cation</name>
        <dbReference type="ChEBI" id="CHEBI:60240"/>
    </cofactor>
</comment>
<evidence type="ECO:0000259" key="3">
    <source>
        <dbReference type="Pfam" id="PF13359"/>
    </source>
</evidence>
<dbReference type="Pfam" id="PF13359">
    <property type="entry name" value="DDE_Tnp_4"/>
    <property type="match status" value="1"/>
</dbReference>
<name>A0A0C3QHQ3_9AGAM</name>
<reference evidence="5" key="2">
    <citation type="submission" date="2015-01" db="EMBL/GenBank/DDBJ databases">
        <title>Evolutionary Origins and Diversification of the Mycorrhizal Mutualists.</title>
        <authorList>
            <consortium name="DOE Joint Genome Institute"/>
            <consortium name="Mycorrhizal Genomics Consortium"/>
            <person name="Kohler A."/>
            <person name="Kuo A."/>
            <person name="Nagy L.G."/>
            <person name="Floudas D."/>
            <person name="Copeland A."/>
            <person name="Barry K.W."/>
            <person name="Cichocki N."/>
            <person name="Veneault-Fourrey C."/>
            <person name="LaButti K."/>
            <person name="Lindquist E.A."/>
            <person name="Lipzen A."/>
            <person name="Lundell T."/>
            <person name="Morin E."/>
            <person name="Murat C."/>
            <person name="Riley R."/>
            <person name="Ohm R."/>
            <person name="Sun H."/>
            <person name="Tunlid A."/>
            <person name="Henrissat B."/>
            <person name="Grigoriev I.V."/>
            <person name="Hibbett D.S."/>
            <person name="Martin F."/>
        </authorList>
    </citation>
    <scope>NUCLEOTIDE SEQUENCE [LARGE SCALE GENOMIC DNA]</scope>
    <source>
        <strain evidence="5">MUT 4182</strain>
    </source>
</reference>
<feature type="domain" description="DDE Tnp4" evidence="3">
    <location>
        <begin position="9"/>
        <end position="94"/>
    </location>
</feature>
<dbReference type="OrthoDB" id="3246760at2759"/>
<keyword evidence="5" id="KW-1185">Reference proteome</keyword>
<reference evidence="4 5" key="1">
    <citation type="submission" date="2014-04" db="EMBL/GenBank/DDBJ databases">
        <authorList>
            <consortium name="DOE Joint Genome Institute"/>
            <person name="Kuo A."/>
            <person name="Girlanda M."/>
            <person name="Perotto S."/>
            <person name="Kohler A."/>
            <person name="Nagy L.G."/>
            <person name="Floudas D."/>
            <person name="Copeland A."/>
            <person name="Barry K.W."/>
            <person name="Cichocki N."/>
            <person name="Veneault-Fourrey C."/>
            <person name="LaButti K."/>
            <person name="Lindquist E.A."/>
            <person name="Lipzen A."/>
            <person name="Lundell T."/>
            <person name="Morin E."/>
            <person name="Murat C."/>
            <person name="Sun H."/>
            <person name="Tunlid A."/>
            <person name="Henrissat B."/>
            <person name="Grigoriev I.V."/>
            <person name="Hibbett D.S."/>
            <person name="Martin F."/>
            <person name="Nordberg H.P."/>
            <person name="Cantor M.N."/>
            <person name="Hua S.X."/>
        </authorList>
    </citation>
    <scope>NUCLEOTIDE SEQUENCE [LARGE SCALE GENOMIC DNA]</scope>
    <source>
        <strain evidence="4 5">MUT 4182</strain>
    </source>
</reference>
<dbReference type="Proteomes" id="UP000054248">
    <property type="component" value="Unassembled WGS sequence"/>
</dbReference>
<dbReference type="HOGENOM" id="CLU_018552_9_2_1"/>
<feature type="non-terminal residue" evidence="4">
    <location>
        <position position="1"/>
    </location>
</feature>
<evidence type="ECO:0000256" key="2">
    <source>
        <dbReference type="ARBA" id="ARBA00022723"/>
    </source>
</evidence>
<protein>
    <recommendedName>
        <fullName evidence="3">DDE Tnp4 domain-containing protein</fullName>
    </recommendedName>
</protein>
<evidence type="ECO:0000313" key="5">
    <source>
        <dbReference type="Proteomes" id="UP000054248"/>
    </source>
</evidence>
<accession>A0A0C3QHQ3</accession>
<sequence>PGWFFGTDQEFMWADSAYTIISRVIPVHKRPAADDPLNRQFDTAVSRTRIRSEHCMGAINRRFQSQRGLRIRINRRHDHVDACNWIWMCLILHNLV</sequence>
<organism evidence="4 5">
    <name type="scientific">Tulasnella calospora MUT 4182</name>
    <dbReference type="NCBI Taxonomy" id="1051891"/>
    <lineage>
        <taxon>Eukaryota</taxon>
        <taxon>Fungi</taxon>
        <taxon>Dikarya</taxon>
        <taxon>Basidiomycota</taxon>
        <taxon>Agaricomycotina</taxon>
        <taxon>Agaricomycetes</taxon>
        <taxon>Cantharellales</taxon>
        <taxon>Tulasnellaceae</taxon>
        <taxon>Tulasnella</taxon>
    </lineage>
</organism>
<dbReference type="AlphaFoldDB" id="A0A0C3QHQ3"/>
<evidence type="ECO:0000256" key="1">
    <source>
        <dbReference type="ARBA" id="ARBA00001968"/>
    </source>
</evidence>
<feature type="non-terminal residue" evidence="4">
    <location>
        <position position="96"/>
    </location>
</feature>
<keyword evidence="2" id="KW-0479">Metal-binding</keyword>
<dbReference type="EMBL" id="KN823028">
    <property type="protein sequence ID" value="KIO26186.1"/>
    <property type="molecule type" value="Genomic_DNA"/>
</dbReference>
<proteinExistence type="predicted"/>
<dbReference type="GO" id="GO:0046872">
    <property type="term" value="F:metal ion binding"/>
    <property type="evidence" value="ECO:0007669"/>
    <property type="project" value="UniProtKB-KW"/>
</dbReference>
<evidence type="ECO:0000313" key="4">
    <source>
        <dbReference type="EMBL" id="KIO26186.1"/>
    </source>
</evidence>